<comment type="caution">
    <text evidence="1">The sequence shown here is derived from an EMBL/GenBank/DDBJ whole genome shotgun (WGS) entry which is preliminary data.</text>
</comment>
<organism evidence="1 2">
    <name type="scientific">Longimycelium tulufanense</name>
    <dbReference type="NCBI Taxonomy" id="907463"/>
    <lineage>
        <taxon>Bacteria</taxon>
        <taxon>Bacillati</taxon>
        <taxon>Actinomycetota</taxon>
        <taxon>Actinomycetes</taxon>
        <taxon>Pseudonocardiales</taxon>
        <taxon>Pseudonocardiaceae</taxon>
        <taxon>Longimycelium</taxon>
    </lineage>
</organism>
<dbReference type="RefSeq" id="WP_189062108.1">
    <property type="nucleotide sequence ID" value="NZ_BMMK01000066.1"/>
</dbReference>
<dbReference type="AlphaFoldDB" id="A0A8J3CL90"/>
<gene>
    <name evidence="1" type="ORF">GCM10012275_63210</name>
</gene>
<reference evidence="1" key="1">
    <citation type="journal article" date="2014" name="Int. J. Syst. Evol. Microbiol.">
        <title>Complete genome sequence of Corynebacterium casei LMG S-19264T (=DSM 44701T), isolated from a smear-ripened cheese.</title>
        <authorList>
            <consortium name="US DOE Joint Genome Institute (JGI-PGF)"/>
            <person name="Walter F."/>
            <person name="Albersmeier A."/>
            <person name="Kalinowski J."/>
            <person name="Ruckert C."/>
        </authorList>
    </citation>
    <scope>NUCLEOTIDE SEQUENCE</scope>
    <source>
        <strain evidence="1">CGMCC 4.5737</strain>
    </source>
</reference>
<name>A0A8J3CL90_9PSEU</name>
<reference evidence="1" key="2">
    <citation type="submission" date="2020-09" db="EMBL/GenBank/DDBJ databases">
        <authorList>
            <person name="Sun Q."/>
            <person name="Zhou Y."/>
        </authorList>
    </citation>
    <scope>NUCLEOTIDE SEQUENCE</scope>
    <source>
        <strain evidence="1">CGMCC 4.5737</strain>
    </source>
</reference>
<protein>
    <submittedName>
        <fullName evidence="1">Uncharacterized protein</fullName>
    </submittedName>
</protein>
<keyword evidence="2" id="KW-1185">Reference proteome</keyword>
<evidence type="ECO:0000313" key="1">
    <source>
        <dbReference type="EMBL" id="GGM83963.1"/>
    </source>
</evidence>
<accession>A0A8J3CL90</accession>
<sequence length="89" mass="8791">MASVGDWVRLARDVGGAPAGARGRVTSTGFFGDVDLELEDGRRLTGVPSDAVASAGDSGEEGGTGCVVLGLVLLGTAVTAAATWWGGNV</sequence>
<evidence type="ECO:0000313" key="2">
    <source>
        <dbReference type="Proteomes" id="UP000637578"/>
    </source>
</evidence>
<proteinExistence type="predicted"/>
<dbReference type="Proteomes" id="UP000637578">
    <property type="component" value="Unassembled WGS sequence"/>
</dbReference>
<dbReference type="EMBL" id="BMMK01000066">
    <property type="protein sequence ID" value="GGM83963.1"/>
    <property type="molecule type" value="Genomic_DNA"/>
</dbReference>